<feature type="compositionally biased region" description="Basic and acidic residues" evidence="11">
    <location>
        <begin position="99"/>
        <end position="112"/>
    </location>
</feature>
<reference evidence="13" key="1">
    <citation type="submission" date="2025-08" db="UniProtKB">
        <authorList>
            <consortium name="RefSeq"/>
        </authorList>
    </citation>
    <scope>IDENTIFICATION</scope>
    <source>
        <tissue evidence="13">Sperm</tissue>
    </source>
</reference>
<evidence type="ECO:0000256" key="6">
    <source>
        <dbReference type="ARBA" id="ARBA00023034"/>
    </source>
</evidence>
<dbReference type="GO" id="GO:0005794">
    <property type="term" value="C:Golgi apparatus"/>
    <property type="evidence" value="ECO:0007669"/>
    <property type="project" value="UniProtKB-SubCell"/>
</dbReference>
<evidence type="ECO:0000256" key="9">
    <source>
        <dbReference type="ARBA" id="ARBA00033032"/>
    </source>
</evidence>
<proteinExistence type="inferred from homology"/>
<keyword evidence="5" id="KW-0963">Cytoplasm</keyword>
<evidence type="ECO:0000256" key="2">
    <source>
        <dbReference type="ARBA" id="ARBA00004555"/>
    </source>
</evidence>
<feature type="coiled-coil region" evidence="10">
    <location>
        <begin position="147"/>
        <end position="179"/>
    </location>
</feature>
<dbReference type="CTD" id="92344"/>
<dbReference type="KEGG" id="pmrn:116951301"/>
<dbReference type="AlphaFoldDB" id="A0AAJ7TZ93"/>
<dbReference type="GO" id="GO:1905515">
    <property type="term" value="P:non-motile cilium assembly"/>
    <property type="evidence" value="ECO:0007669"/>
    <property type="project" value="TreeGrafter"/>
</dbReference>
<evidence type="ECO:0000256" key="5">
    <source>
        <dbReference type="ARBA" id="ARBA00022490"/>
    </source>
</evidence>
<feature type="region of interest" description="Disordered" evidence="11">
    <location>
        <begin position="1"/>
        <end position="129"/>
    </location>
</feature>
<organism evidence="12 13">
    <name type="scientific">Petromyzon marinus</name>
    <name type="common">Sea lamprey</name>
    <dbReference type="NCBI Taxonomy" id="7757"/>
    <lineage>
        <taxon>Eukaryota</taxon>
        <taxon>Metazoa</taxon>
        <taxon>Chordata</taxon>
        <taxon>Craniata</taxon>
        <taxon>Vertebrata</taxon>
        <taxon>Cyclostomata</taxon>
        <taxon>Hyperoartia</taxon>
        <taxon>Petromyzontiformes</taxon>
        <taxon>Petromyzontidae</taxon>
        <taxon>Petromyzon</taxon>
    </lineage>
</organism>
<protein>
    <recommendedName>
        <fullName evidence="4">RAB6-interacting golgin</fullName>
    </recommendedName>
    <alternativeName>
        <fullName evidence="9">N-terminal kinase-like-binding protein 1</fullName>
    </alternativeName>
    <alternativeName>
        <fullName evidence="8">SCY1-like 1-binding protein 1</fullName>
    </alternativeName>
</protein>
<keyword evidence="7 10" id="KW-0175">Coiled coil</keyword>
<comment type="similarity">
    <text evidence="3">Belongs to the GORAB family.</text>
</comment>
<feature type="coiled-coil region" evidence="10">
    <location>
        <begin position="216"/>
        <end position="250"/>
    </location>
</feature>
<keyword evidence="12" id="KW-1185">Reference proteome</keyword>
<dbReference type="PANTHER" id="PTHR21470:SF2">
    <property type="entry name" value="RAB6-INTERACTING GOLGIN"/>
    <property type="match status" value="1"/>
</dbReference>
<evidence type="ECO:0000256" key="10">
    <source>
        <dbReference type="SAM" id="Coils"/>
    </source>
</evidence>
<evidence type="ECO:0000256" key="7">
    <source>
        <dbReference type="ARBA" id="ARBA00023054"/>
    </source>
</evidence>
<sequence>MSSAWSGFSEEDLRRMKGQSDTPAGRDTNRSRRHLQKDGRSVRRGGQTARPGGTRLGVEDRGPAPDPELAAAMLAPTQARPASTLHEAASNATPPVVETRPREKEVVTERLGEPSTKAQPRASVETTQCGGKQVEVKELDKDEVQRRELTRLEMMQQEQQHMEEENKRKRNMLASAIAESAKRTQAESARIASVRKELNELDGALSWDVALLRSKIEEACMAYHHARKRYERAEAEFVASKLELHRLDERRELLAEHLCVVIRQSEARKAERLETLMKALHLDSSAPPPALATEADTARGVGGGAKGMAALAAESATGEGTVASDAELVTAKAEREAATTGEAVKAAVPTASAGDSSVDVAVVAVSSSLVEGARPRPEVTEVKQQIVNDNGASTAAV</sequence>
<accession>A0AAJ7TZ93</accession>
<evidence type="ECO:0000256" key="1">
    <source>
        <dbReference type="ARBA" id="ARBA00004496"/>
    </source>
</evidence>
<evidence type="ECO:0000256" key="4">
    <source>
        <dbReference type="ARBA" id="ARBA00014130"/>
    </source>
</evidence>
<evidence type="ECO:0000256" key="3">
    <source>
        <dbReference type="ARBA" id="ARBA00005599"/>
    </source>
</evidence>
<evidence type="ECO:0000256" key="8">
    <source>
        <dbReference type="ARBA" id="ARBA00032512"/>
    </source>
</evidence>
<name>A0AAJ7TZ93_PETMA</name>
<evidence type="ECO:0000313" key="13">
    <source>
        <dbReference type="RefSeq" id="XP_032825721.1"/>
    </source>
</evidence>
<comment type="subcellular location">
    <subcellularLocation>
        <location evidence="1">Cytoplasm</location>
    </subcellularLocation>
    <subcellularLocation>
        <location evidence="2">Golgi apparatus</location>
    </subcellularLocation>
</comment>
<dbReference type="InterPro" id="IPR007033">
    <property type="entry name" value="GORAB"/>
</dbReference>
<dbReference type="RefSeq" id="XP_032825721.1">
    <property type="nucleotide sequence ID" value="XM_032969830.1"/>
</dbReference>
<keyword evidence="6" id="KW-0333">Golgi apparatus</keyword>
<dbReference type="PANTHER" id="PTHR21470">
    <property type="entry name" value="RAB6-INTERACTING PROTEIN GORAB"/>
    <property type="match status" value="1"/>
</dbReference>
<evidence type="ECO:0000313" key="12">
    <source>
        <dbReference type="Proteomes" id="UP001318040"/>
    </source>
</evidence>
<evidence type="ECO:0000256" key="11">
    <source>
        <dbReference type="SAM" id="MobiDB-lite"/>
    </source>
</evidence>
<gene>
    <name evidence="13" type="primary">GORAB</name>
</gene>
<dbReference type="Proteomes" id="UP001318040">
    <property type="component" value="Chromosome 42"/>
</dbReference>